<dbReference type="InterPro" id="IPR050539">
    <property type="entry name" value="ThrE_Dicarb/AminoAcid_Exp"/>
</dbReference>
<protein>
    <submittedName>
        <fullName evidence="11">Threonine/serine exporter family protein</fullName>
    </submittedName>
</protein>
<keyword evidence="5 8" id="KW-0472">Membrane</keyword>
<proteinExistence type="inferred from homology"/>
<dbReference type="Pfam" id="PF12821">
    <property type="entry name" value="ThrE_2"/>
    <property type="match status" value="1"/>
</dbReference>
<keyword evidence="12" id="KW-1185">Reference proteome</keyword>
<dbReference type="Pfam" id="PF06738">
    <property type="entry name" value="ThrE"/>
    <property type="match status" value="1"/>
</dbReference>
<evidence type="ECO:0000259" key="10">
    <source>
        <dbReference type="Pfam" id="PF12821"/>
    </source>
</evidence>
<feature type="transmembrane region" description="Helical" evidence="8">
    <location>
        <begin position="369"/>
        <end position="389"/>
    </location>
</feature>
<feature type="transmembrane region" description="Helical" evidence="8">
    <location>
        <begin position="395"/>
        <end position="413"/>
    </location>
</feature>
<dbReference type="InterPro" id="IPR024528">
    <property type="entry name" value="ThrE_2"/>
</dbReference>
<evidence type="ECO:0000256" key="5">
    <source>
        <dbReference type="ARBA" id="ARBA00023136"/>
    </source>
</evidence>
<evidence type="ECO:0000256" key="1">
    <source>
        <dbReference type="ARBA" id="ARBA00004651"/>
    </source>
</evidence>
<feature type="transmembrane region" description="Helical" evidence="8">
    <location>
        <begin position="307"/>
        <end position="325"/>
    </location>
</feature>
<feature type="transmembrane region" description="Helical" evidence="8">
    <location>
        <begin position="259"/>
        <end position="286"/>
    </location>
</feature>
<organism evidence="11 12">
    <name type="scientific">Dermacoccus abyssi</name>
    <dbReference type="NCBI Taxonomy" id="322596"/>
    <lineage>
        <taxon>Bacteria</taxon>
        <taxon>Bacillati</taxon>
        <taxon>Actinomycetota</taxon>
        <taxon>Actinomycetes</taxon>
        <taxon>Micrococcales</taxon>
        <taxon>Dermacoccaceae</taxon>
        <taxon>Dermacoccus</taxon>
    </lineage>
</organism>
<keyword evidence="4 8" id="KW-1133">Transmembrane helix</keyword>
<keyword evidence="2" id="KW-1003">Cell membrane</keyword>
<dbReference type="PANTHER" id="PTHR34390">
    <property type="entry name" value="UPF0442 PROTEIN YJJB-RELATED"/>
    <property type="match status" value="1"/>
</dbReference>
<reference evidence="11 12" key="1">
    <citation type="submission" date="2019-08" db="EMBL/GenBank/DDBJ databases">
        <title>Dermacoccus abyssi strain HZAU 226, whole genome Nanopore sequencing project.</title>
        <authorList>
            <person name="Guo A."/>
            <person name="Zhang X."/>
            <person name="Ruan Y."/>
            <person name="Liu W."/>
            <person name="Chen Q."/>
            <person name="Gu L."/>
        </authorList>
    </citation>
    <scope>NUCLEOTIDE SEQUENCE [LARGE SCALE GENOMIC DNA]</scope>
    <source>
        <strain evidence="11 12">HZAU 226</strain>
    </source>
</reference>
<dbReference type="PANTHER" id="PTHR34390:SF2">
    <property type="entry name" value="SUCCINATE TRANSPORTER SUBUNIT YJJP-RELATED"/>
    <property type="match status" value="1"/>
</dbReference>
<evidence type="ECO:0000256" key="4">
    <source>
        <dbReference type="ARBA" id="ARBA00022989"/>
    </source>
</evidence>
<sequence length="501" mass="52470">MTGADGGCDKVVKMPEGNMRGRPQRSTPGGSTRVRGRARSVLRPSGPPTMPIAVRGGSDYVSEWHTRAVIDFCLRLGEAMLVTGASVADTTAALLRVCRAYGLSSVHVDITYTSVTLSMHRGVHRDPITVMRIVRSMGTDYSRLEALHSLVREIGASGGEPVDIEDNLGELERILEMPHSYRRGVVTAAWGLMGAGVAMLLGGGLMMILISGIATALIDYVQVRFARMGLSTFFGQVIGATIAAGIAVALIVIRDHTGGIWWLAQVRPSIVVASSIVVLLAGMSVVTAAQDTLDGFYLTAGARTYEVMLLTGGVVAGVLLVLSLARRIGVNLYVIPSDGLAQNVVVQILAGALLGGAFAVSAYCAPRAVLVSIVTGGVSWLLFATFNILGGTSQPVASGIATFLIGCAAPTVARRLHVPSIAVTAASIVPLLPGLAVYKGIMYFVTDNEDNNWVDSFLLAMLVGLALSVGVSLGTLLGRQISAGADSLTSKVLRRTVQQTD</sequence>
<name>A0ABX5ZAF5_9MICO</name>
<evidence type="ECO:0000256" key="3">
    <source>
        <dbReference type="ARBA" id="ARBA00022692"/>
    </source>
</evidence>
<feature type="domain" description="Threonine/Serine exporter ThrE" evidence="10">
    <location>
        <begin position="357"/>
        <end position="475"/>
    </location>
</feature>
<evidence type="ECO:0000256" key="2">
    <source>
        <dbReference type="ARBA" id="ARBA00022475"/>
    </source>
</evidence>
<keyword evidence="3 8" id="KW-0812">Transmembrane</keyword>
<dbReference type="Proteomes" id="UP000323565">
    <property type="component" value="Chromosome"/>
</dbReference>
<evidence type="ECO:0000313" key="11">
    <source>
        <dbReference type="EMBL" id="QEH92759.1"/>
    </source>
</evidence>
<comment type="similarity">
    <text evidence="6">Belongs to the ThrE exporter (TC 2.A.79) family.</text>
</comment>
<evidence type="ECO:0000259" key="9">
    <source>
        <dbReference type="Pfam" id="PF06738"/>
    </source>
</evidence>
<feature type="transmembrane region" description="Helical" evidence="8">
    <location>
        <begin position="420"/>
        <end position="445"/>
    </location>
</feature>
<evidence type="ECO:0000313" key="12">
    <source>
        <dbReference type="Proteomes" id="UP000323565"/>
    </source>
</evidence>
<evidence type="ECO:0000256" key="8">
    <source>
        <dbReference type="SAM" id="Phobius"/>
    </source>
</evidence>
<gene>
    <name evidence="11" type="ORF">FV141_03835</name>
</gene>
<feature type="transmembrane region" description="Helical" evidence="8">
    <location>
        <begin position="233"/>
        <end position="253"/>
    </location>
</feature>
<accession>A0ABX5ZAF5</accession>
<feature type="transmembrane region" description="Helical" evidence="8">
    <location>
        <begin position="345"/>
        <end position="364"/>
    </location>
</feature>
<feature type="domain" description="Threonine/serine exporter-like N-terminal" evidence="9">
    <location>
        <begin position="71"/>
        <end position="324"/>
    </location>
</feature>
<feature type="transmembrane region" description="Helical" evidence="8">
    <location>
        <begin position="457"/>
        <end position="477"/>
    </location>
</feature>
<evidence type="ECO:0000256" key="6">
    <source>
        <dbReference type="ARBA" id="ARBA00034125"/>
    </source>
</evidence>
<feature type="transmembrane region" description="Helical" evidence="8">
    <location>
        <begin position="188"/>
        <end position="221"/>
    </location>
</feature>
<dbReference type="InterPro" id="IPR010619">
    <property type="entry name" value="ThrE-like_N"/>
</dbReference>
<feature type="region of interest" description="Disordered" evidence="7">
    <location>
        <begin position="1"/>
        <end position="49"/>
    </location>
</feature>
<comment type="subcellular location">
    <subcellularLocation>
        <location evidence="1">Cell membrane</location>
        <topology evidence="1">Multi-pass membrane protein</topology>
    </subcellularLocation>
</comment>
<dbReference type="EMBL" id="CP043031">
    <property type="protein sequence ID" value="QEH92759.1"/>
    <property type="molecule type" value="Genomic_DNA"/>
</dbReference>
<evidence type="ECO:0000256" key="7">
    <source>
        <dbReference type="SAM" id="MobiDB-lite"/>
    </source>
</evidence>